<dbReference type="Gene3D" id="1.25.10.10">
    <property type="entry name" value="Leucine-rich Repeat Variant"/>
    <property type="match status" value="1"/>
</dbReference>
<comment type="caution">
    <text evidence="5">The sequence shown here is derived from an EMBL/GenBank/DDBJ whole genome shotgun (WGS) entry which is preliminary data.</text>
</comment>
<dbReference type="InterPro" id="IPR022577">
    <property type="entry name" value="TBCD_C"/>
</dbReference>
<dbReference type="Pfam" id="PF23579">
    <property type="entry name" value="ARM_TBCD"/>
    <property type="match status" value="1"/>
</dbReference>
<evidence type="ECO:0008006" key="7">
    <source>
        <dbReference type="Google" id="ProtNLM"/>
    </source>
</evidence>
<dbReference type="GO" id="GO:0000226">
    <property type="term" value="P:microtubule cytoskeleton organization"/>
    <property type="evidence" value="ECO:0007669"/>
    <property type="project" value="TreeGrafter"/>
</dbReference>
<evidence type="ECO:0000259" key="3">
    <source>
        <dbReference type="Pfam" id="PF12612"/>
    </source>
</evidence>
<organism evidence="5 6">
    <name type="scientific">Pleurotus ostreatus</name>
    <name type="common">Oyster mushroom</name>
    <name type="synonym">White-rot fungus</name>
    <dbReference type="NCBI Taxonomy" id="5322"/>
    <lineage>
        <taxon>Eukaryota</taxon>
        <taxon>Fungi</taxon>
        <taxon>Dikarya</taxon>
        <taxon>Basidiomycota</taxon>
        <taxon>Agaricomycotina</taxon>
        <taxon>Agaricomycetes</taxon>
        <taxon>Agaricomycetidae</taxon>
        <taxon>Agaricales</taxon>
        <taxon>Pleurotineae</taxon>
        <taxon>Pleurotaceae</taxon>
        <taxon>Pleurotus</taxon>
    </lineage>
</organism>
<gene>
    <name evidence="5" type="ORF">PC9H_010763</name>
</gene>
<dbReference type="GO" id="GO:0007023">
    <property type="term" value="P:post-chaperonin tubulin folding pathway"/>
    <property type="evidence" value="ECO:0007669"/>
    <property type="project" value="InterPro"/>
</dbReference>
<sequence>MDAEEGDGNPQHFSTFEKHDELLKLQEEFLSWDLHVDPANSTEDSIEWNHLTKCKTSCAIPLHFTMLFQRLLGYQEQSYLLDPYLERFVLPVIEAVKAHAHATVMQEGIKYSKARMNRLCRHLYGYIRFRGYKNIVKFFPHEIADLGIARDYMLHENGFFHVPSEWELRYIVFLWLSLVCMIPFDLSQFDEVAQRGRTAQIIEEQARGQLHKTGLERDGAALLLSRLYVRGDTRERLHDFLRWSLASAQTAQDPVLCIGILQVLCEVAKSASAEEVRTFTSDIFRLGKIIDDDAALSTNTLTRKFRTKAESRIALRLLPGKPSRQKGCRILGQMEDEVQDEDTSDDFEVPEEVETVLEHLFESLKDKNTVVRWTAAKGVARISERLPTDFKDQVLETVMSHFAIHSIAAASLYDLPAVAESTWHGACLACAEMARRSLVSDQHLPTLIEWTTKALYFDIRKGAHSIGSNVRDGAAYVLWALARSQDSQFLKPHAEHLAQRLVIVAVFDREIHIRRAASAAFQEHVGRTGFIPHGIDVLRETDFYAVSTRRTAFLTAAPAVALFEVYRESLFNHLIDVTIRHWDPAMRQIGAQSLQLICLIDIKEYGPRAEAKICRLLESVDDSDLHGSLLALSELALAYRMSYQGDDLEIKMRSIFQYLVHIPKTTVMGPRHELVTLAACSLISNTITLSEIELDTKSSVPHWRGIVDYGIKHRSSQVQEVAATALGATSRLADSAQDISSSDENHETYVYVDISSQDFQQLYGVLLEGMKDYTSDERGDVGSWIRLSCVRGLAEISEMLFQSFTQESQLEAYLPPSKYHAAIAGILKQGVERLDNVRQESGEHFIRLLYMPLSPVAKTQWRLEGEDLFKSLFPADLNPSWGDGSWLYPKAVRFLDVGKYRSQVLIGLLLSLGSKTDSTHRPVSSSLITYCSDLPLASSPATYGLIGLVQDILAYAKSRAALNSVVMPALQAIHVLLEGDSLNRLNEHQRGIEA</sequence>
<dbReference type="PANTHER" id="PTHR12658">
    <property type="entry name" value="BETA-TUBULIN COFACTOR D"/>
    <property type="match status" value="1"/>
</dbReference>
<dbReference type="VEuPathDB" id="FungiDB:PC9H_010763"/>
<name>A0A8H7DNM5_PLEOS</name>
<dbReference type="GeneID" id="59380581"/>
<dbReference type="AlphaFoldDB" id="A0A8H7DNM5"/>
<accession>A0A8H7DNM5</accession>
<dbReference type="InterPro" id="IPR058033">
    <property type="entry name" value="ARM_TBCD_2nd"/>
</dbReference>
<dbReference type="PANTHER" id="PTHR12658:SF0">
    <property type="entry name" value="TUBULIN-SPECIFIC CHAPERONE D"/>
    <property type="match status" value="1"/>
</dbReference>
<evidence type="ECO:0000313" key="5">
    <source>
        <dbReference type="EMBL" id="KAF7422607.1"/>
    </source>
</evidence>
<evidence type="ECO:0000313" key="6">
    <source>
        <dbReference type="Proteomes" id="UP000623687"/>
    </source>
</evidence>
<evidence type="ECO:0000259" key="4">
    <source>
        <dbReference type="Pfam" id="PF25767"/>
    </source>
</evidence>
<dbReference type="GO" id="GO:0007021">
    <property type="term" value="P:tubulin complex assembly"/>
    <property type="evidence" value="ECO:0007669"/>
    <property type="project" value="InterPro"/>
</dbReference>
<feature type="domain" description="Tubulin-folding cofactor D C-terminal" evidence="3">
    <location>
        <begin position="820"/>
        <end position="989"/>
    </location>
</feature>
<keyword evidence="1" id="KW-0143">Chaperone</keyword>
<dbReference type="InterPro" id="IPR016024">
    <property type="entry name" value="ARM-type_fold"/>
</dbReference>
<evidence type="ECO:0000256" key="1">
    <source>
        <dbReference type="ARBA" id="ARBA00023186"/>
    </source>
</evidence>
<dbReference type="InterPro" id="IPR011989">
    <property type="entry name" value="ARM-like"/>
</dbReference>
<proteinExistence type="predicted"/>
<dbReference type="GO" id="GO:0005096">
    <property type="term" value="F:GTPase activator activity"/>
    <property type="evidence" value="ECO:0007669"/>
    <property type="project" value="InterPro"/>
</dbReference>
<dbReference type="OrthoDB" id="1735853at2759"/>
<dbReference type="Pfam" id="PF12612">
    <property type="entry name" value="TFCD_C"/>
    <property type="match status" value="1"/>
</dbReference>
<dbReference type="SUPFAM" id="SSF48371">
    <property type="entry name" value="ARM repeat"/>
    <property type="match status" value="1"/>
</dbReference>
<reference evidence="5" key="1">
    <citation type="submission" date="2019-07" db="EMBL/GenBank/DDBJ databases">
        <authorList>
            <person name="Palmer J.M."/>
        </authorList>
    </citation>
    <scope>NUCLEOTIDE SEQUENCE</scope>
    <source>
        <strain evidence="5">PC9</strain>
    </source>
</reference>
<dbReference type="PROSITE" id="PS50077">
    <property type="entry name" value="HEAT_REPEAT"/>
    <property type="match status" value="1"/>
</dbReference>
<dbReference type="RefSeq" id="XP_036627639.1">
    <property type="nucleotide sequence ID" value="XM_036780256.1"/>
</dbReference>
<dbReference type="Proteomes" id="UP000623687">
    <property type="component" value="Unassembled WGS sequence"/>
</dbReference>
<evidence type="ECO:0000256" key="2">
    <source>
        <dbReference type="PROSITE-ProRule" id="PRU00103"/>
    </source>
</evidence>
<dbReference type="InterPro" id="IPR033162">
    <property type="entry name" value="TBCD"/>
</dbReference>
<dbReference type="InterPro" id="IPR021133">
    <property type="entry name" value="HEAT_type_2"/>
</dbReference>
<feature type="domain" description="Tubulin-folding cofactor D ARM repeats" evidence="4">
    <location>
        <begin position="333"/>
        <end position="535"/>
    </location>
</feature>
<protein>
    <recommendedName>
        <fullName evidence="7">Tubulin-specific chaperone D</fullName>
    </recommendedName>
</protein>
<dbReference type="GO" id="GO:0048487">
    <property type="term" value="F:beta-tubulin binding"/>
    <property type="evidence" value="ECO:0007669"/>
    <property type="project" value="InterPro"/>
</dbReference>
<dbReference type="Pfam" id="PF25767">
    <property type="entry name" value="ARM_TBCD_2nd"/>
    <property type="match status" value="1"/>
</dbReference>
<feature type="repeat" description="HEAT" evidence="2">
    <location>
        <begin position="356"/>
        <end position="393"/>
    </location>
</feature>
<dbReference type="EMBL" id="JACETU010000008">
    <property type="protein sequence ID" value="KAF7422607.1"/>
    <property type="molecule type" value="Genomic_DNA"/>
</dbReference>
<keyword evidence="6" id="KW-1185">Reference proteome</keyword>